<proteinExistence type="predicted"/>
<evidence type="ECO:0000313" key="1">
    <source>
        <dbReference type="EMBL" id="RQT17069.1"/>
    </source>
</evidence>
<comment type="caution">
    <text evidence="1">The sequence shown here is derived from an EMBL/GenBank/DDBJ whole genome shotgun (WGS) entry which is preliminary data.</text>
</comment>
<name>A0A3N8RBS5_9BURK</name>
<organism evidence="1 2">
    <name type="scientific">Burkholderia contaminans</name>
    <dbReference type="NCBI Taxonomy" id="488447"/>
    <lineage>
        <taxon>Bacteria</taxon>
        <taxon>Pseudomonadati</taxon>
        <taxon>Pseudomonadota</taxon>
        <taxon>Betaproteobacteria</taxon>
        <taxon>Burkholderiales</taxon>
        <taxon>Burkholderiaceae</taxon>
        <taxon>Burkholderia</taxon>
        <taxon>Burkholderia cepacia complex</taxon>
    </lineage>
</organism>
<dbReference type="Proteomes" id="UP000277921">
    <property type="component" value="Unassembled WGS sequence"/>
</dbReference>
<sequence>MVMVLSRLVRFGSFDALVAGFSRIHRALSNGKSALAAVGGPGPCDADNVLVAAFNRLLHILLFGQCGEIPAANGHVEA</sequence>
<gene>
    <name evidence="1" type="ORF">DF051_12635</name>
</gene>
<dbReference type="AlphaFoldDB" id="A0A3N8RBS5"/>
<reference evidence="1 2" key="1">
    <citation type="submission" date="2018-08" db="EMBL/GenBank/DDBJ databases">
        <title>Comparative analysis of Burkholderia isolates from Puerto Rico.</title>
        <authorList>
            <person name="Hall C."/>
            <person name="Sahl J."/>
            <person name="Wagner D."/>
        </authorList>
    </citation>
    <scope>NUCLEOTIDE SEQUENCE [LARGE SCALE GENOMIC DNA]</scope>
    <source>
        <strain evidence="1 2">Bp9025</strain>
    </source>
</reference>
<protein>
    <submittedName>
        <fullName evidence="1">Uncharacterized protein</fullName>
    </submittedName>
</protein>
<accession>A0A3N8RBS5</accession>
<evidence type="ECO:0000313" key="2">
    <source>
        <dbReference type="Proteomes" id="UP000277921"/>
    </source>
</evidence>
<dbReference type="EMBL" id="QTQV01000006">
    <property type="protein sequence ID" value="RQT17069.1"/>
    <property type="molecule type" value="Genomic_DNA"/>
</dbReference>